<sequence length="1228" mass="131291">MDIEGNLLCRPEGWSAKHAALPADAPIIPQGSTDEALSPIARGQPCPFQTYNVYGDCFRMPDDSANPFSCHSCESNVCGVGSDGEALCRSDWWCPGDEEGLAPPPAPLDMNGKIDLEGDCPYQTENRNEDCYLSEERNPFMCDVCGSGICGVDHYGDAKCRPLGWKQKGLVVGESCPLNADGCSSPTKEELFRHAGLFECNQCDTGYCGVDHFNDATCVEPSWRVTELEDGELCPFESEGCLLKDPSGWPCDACASNLCAVEVNGDARCKATANGSGAQGPKTPSETSSGLVALGQLCDLDESAENSGCFYDGRQNPFTCLTCASGVCGVNAAEDAVCVEPGWTGTAEPFVAVPGEGKIKSNVPAKVPLGRLCSLDESGKESGCSFDGSGNPFTCLTCETGVCGVDSDGDGVCVGVDWKPNESTGKPIAGTVPLGRFCDLDESSSNSGCYYDGTENPFTCLTCSTGVCGVDSDHDALCVDVGWQPVEKHETYDHKVPLGQFCDIVESSKDSGCYFDGTKNPFTCLTCGSGVCGVDSDGDGVCVDVGWTREKDTEKPDLVWTPGEGQKKPVAGNIPIGELCDLDESSRDSGCYYDGSKKFTCLTCGSGVCGVDDDGDGVCVPVGWVPGEPVTKLAKPKVSNGQTCPVNQEDPSSGCYFAGGRQNNPFLCLGCESGVCGIDHYGDALCREVGWTFDNLEDGELCPFQKEGCISPPTGPNPWHCLSCKSGFCGEDENGDAKCVQEGWSRKKLQVGDYCPFKRDGCILSGDGSEPWSCDQCESGWCNTNSYGDARCYEHSADTPPDELLDLPDGDFCPHHEEGCHVSNDTPNPWPCKFCQSGFCGEDGNGNAQCRSNLWTPPKLGFGERCPTKQKACFAPENGSGPWFCDACESGWCGTTIHGHEPTCMLHSDELDDTKLTDLADGESCPYSEDDCHYSHETDGASWACKFCKSGICGVDSLGNPECQSTDWVFPGLKDGVSCPIKKEGCGHDESSSPLMVWSCDVCQSGSCGADSFGSEKCVKHGAYQPDLIELDEGDYCPYHQESCHTMEDSPNVWSCKFCRSNVCGEDIKGDAKCRSKSWLPPTPKQSEDPALLGDDAFLTEPEKYLAVGELCPFESEGCMFPAEGPNPWDCSSCASGFCGEDHYGDAKCVENEWEKVDLEVGERCPLNLIDQDSGCYYDKDEIGRKFLCEACATNMCGVDSAGKALCRESGWQPPKVRGRARLSSGLV</sequence>
<dbReference type="EMBL" id="HBKQ01012112">
    <property type="protein sequence ID" value="CAE2220706.1"/>
    <property type="molecule type" value="Transcribed_RNA"/>
</dbReference>
<protein>
    <submittedName>
        <fullName evidence="1">Uncharacterized protein</fullName>
    </submittedName>
</protein>
<organism evidence="1">
    <name type="scientific">Odontella aurita</name>
    <dbReference type="NCBI Taxonomy" id="265563"/>
    <lineage>
        <taxon>Eukaryota</taxon>
        <taxon>Sar</taxon>
        <taxon>Stramenopiles</taxon>
        <taxon>Ochrophyta</taxon>
        <taxon>Bacillariophyta</taxon>
        <taxon>Mediophyceae</taxon>
        <taxon>Biddulphiophycidae</taxon>
        <taxon>Eupodiscales</taxon>
        <taxon>Odontellaceae</taxon>
        <taxon>Odontella</taxon>
    </lineage>
</organism>
<proteinExistence type="predicted"/>
<accession>A0A7S4I757</accession>
<name>A0A7S4I757_9STRA</name>
<gene>
    <name evidence="1" type="ORF">OAUR00152_LOCUS8233</name>
</gene>
<evidence type="ECO:0000313" key="1">
    <source>
        <dbReference type="EMBL" id="CAE2220706.1"/>
    </source>
</evidence>
<reference evidence="1" key="1">
    <citation type="submission" date="2021-01" db="EMBL/GenBank/DDBJ databases">
        <authorList>
            <person name="Corre E."/>
            <person name="Pelletier E."/>
            <person name="Niang G."/>
            <person name="Scheremetjew M."/>
            <person name="Finn R."/>
            <person name="Kale V."/>
            <person name="Holt S."/>
            <person name="Cochrane G."/>
            <person name="Meng A."/>
            <person name="Brown T."/>
            <person name="Cohen L."/>
        </authorList>
    </citation>
    <scope>NUCLEOTIDE SEQUENCE</scope>
    <source>
        <strain evidence="1">Isolate 1302-5</strain>
    </source>
</reference>
<dbReference type="AlphaFoldDB" id="A0A7S4I757"/>